<name>A0ACB8D849_DERSI</name>
<reference evidence="1" key="1">
    <citation type="submission" date="2020-05" db="EMBL/GenBank/DDBJ databases">
        <title>Large-scale comparative analyses of tick genomes elucidate their genetic diversity and vector capacities.</title>
        <authorList>
            <person name="Jia N."/>
            <person name="Wang J."/>
            <person name="Shi W."/>
            <person name="Du L."/>
            <person name="Sun Y."/>
            <person name="Zhan W."/>
            <person name="Jiang J."/>
            <person name="Wang Q."/>
            <person name="Zhang B."/>
            <person name="Ji P."/>
            <person name="Sakyi L.B."/>
            <person name="Cui X."/>
            <person name="Yuan T."/>
            <person name="Jiang B."/>
            <person name="Yang W."/>
            <person name="Lam T.T.-Y."/>
            <person name="Chang Q."/>
            <person name="Ding S."/>
            <person name="Wang X."/>
            <person name="Zhu J."/>
            <person name="Ruan X."/>
            <person name="Zhao L."/>
            <person name="Wei J."/>
            <person name="Que T."/>
            <person name="Du C."/>
            <person name="Cheng J."/>
            <person name="Dai P."/>
            <person name="Han X."/>
            <person name="Huang E."/>
            <person name="Gao Y."/>
            <person name="Liu J."/>
            <person name="Shao H."/>
            <person name="Ye R."/>
            <person name="Li L."/>
            <person name="Wei W."/>
            <person name="Wang X."/>
            <person name="Wang C."/>
            <person name="Yang T."/>
            <person name="Huo Q."/>
            <person name="Li W."/>
            <person name="Guo W."/>
            <person name="Chen H."/>
            <person name="Zhou L."/>
            <person name="Ni X."/>
            <person name="Tian J."/>
            <person name="Zhou Y."/>
            <person name="Sheng Y."/>
            <person name="Liu T."/>
            <person name="Pan Y."/>
            <person name="Xia L."/>
            <person name="Li J."/>
            <person name="Zhao F."/>
            <person name="Cao W."/>
        </authorList>
    </citation>
    <scope>NUCLEOTIDE SEQUENCE</scope>
    <source>
        <strain evidence="1">Dsil-2018</strain>
    </source>
</reference>
<protein>
    <submittedName>
        <fullName evidence="1">Uncharacterized protein</fullName>
    </submittedName>
</protein>
<comment type="caution">
    <text evidence="1">The sequence shown here is derived from an EMBL/GenBank/DDBJ whole genome shotgun (WGS) entry which is preliminary data.</text>
</comment>
<organism evidence="1 2">
    <name type="scientific">Dermacentor silvarum</name>
    <name type="common">Tick</name>
    <dbReference type="NCBI Taxonomy" id="543639"/>
    <lineage>
        <taxon>Eukaryota</taxon>
        <taxon>Metazoa</taxon>
        <taxon>Ecdysozoa</taxon>
        <taxon>Arthropoda</taxon>
        <taxon>Chelicerata</taxon>
        <taxon>Arachnida</taxon>
        <taxon>Acari</taxon>
        <taxon>Parasitiformes</taxon>
        <taxon>Ixodida</taxon>
        <taxon>Ixodoidea</taxon>
        <taxon>Ixodidae</taxon>
        <taxon>Rhipicephalinae</taxon>
        <taxon>Dermacentor</taxon>
    </lineage>
</organism>
<gene>
    <name evidence="1" type="ORF">HPB49_020948</name>
</gene>
<sequence>MALHSLIGADCAVADLVVVVERQPNCCQRFRALVQKRLLILWRMPFLFITGWVLPVLIAFVGLSIVKQSSLDLPPAYQHIDFDVAAFVNPDRRLPLRTFLQSNQTTNTSLGYRVLLESENVPFDDLENAKETLMTMLDEDFLEYARTYAFGTIFNGTKIELWSSPLGMIARSVLRNMIDTVLLRQHTGQASSRFRTGISLHRLTDEELYTDDFHQDPLYGLLDRAIYTWAYWSFMGSVSFGLIVSSFVVLPSLEKVSEARELQLMTGVSGSLYLLTHFVFDLAFYAVPMATIFVGYCAILDLSSDTLSPGVFIGYLQAAGAYGEETMHIPFMFFPPFALPAATVRAVNIKFEVAMCDYLRSKKKLKQEDFDFCKEAKTYGSTIRLCCNILRSRTPEVWSEPAALSLSPAGILLDVVVMLAMGAALFAYLLYRASGWSRLGRERSTPPLQTTTGEDADVAAERAAVADICRQKRFGDDNTLVAQELHKVFGNIHAVRGLSFALKPAECFGLLGVNGAGKTTTFRMLVALLRLTYGDAYIKDAVLSQDTRKVISFTASNVKRSFAILSRALGVRLYGTQHESNLHETDKRRVDGGNKRKLSTAVAMIGFPEVVFLDEPYAGVDVLARTRIHRGFIQIKSTTKNTMVLTSHNMDECELACDRLCIMVGGKMVCLGTLQRIKDKFGKGYKLQFLRPENATVGPQELTKAIADAFPGITIVDEQWKSIECRTQDRLPWSQLFKKIAALEKNFAFEHVLVSDNTLEQIFIAFVRKEQKNTARRDAVPAANAKAGASVSATGTNASATGTNTAVI</sequence>
<proteinExistence type="predicted"/>
<evidence type="ECO:0000313" key="1">
    <source>
        <dbReference type="EMBL" id="KAH7960531.1"/>
    </source>
</evidence>
<evidence type="ECO:0000313" key="2">
    <source>
        <dbReference type="Proteomes" id="UP000821865"/>
    </source>
</evidence>
<keyword evidence="2" id="KW-1185">Reference proteome</keyword>
<dbReference type="EMBL" id="CM023472">
    <property type="protein sequence ID" value="KAH7960531.1"/>
    <property type="molecule type" value="Genomic_DNA"/>
</dbReference>
<dbReference type="Proteomes" id="UP000821865">
    <property type="component" value="Chromosome 3"/>
</dbReference>
<accession>A0ACB8D849</accession>